<dbReference type="EMBL" id="ML120405">
    <property type="protein sequence ID" value="RPA97334.1"/>
    <property type="molecule type" value="Genomic_DNA"/>
</dbReference>
<proteinExistence type="predicted"/>
<organism evidence="2 3">
    <name type="scientific">Choiromyces venosus 120613-1</name>
    <dbReference type="NCBI Taxonomy" id="1336337"/>
    <lineage>
        <taxon>Eukaryota</taxon>
        <taxon>Fungi</taxon>
        <taxon>Dikarya</taxon>
        <taxon>Ascomycota</taxon>
        <taxon>Pezizomycotina</taxon>
        <taxon>Pezizomycetes</taxon>
        <taxon>Pezizales</taxon>
        <taxon>Tuberaceae</taxon>
        <taxon>Choiromyces</taxon>
    </lineage>
</organism>
<gene>
    <name evidence="2" type="ORF">L873DRAFT_1809866</name>
</gene>
<sequence>MMTMIHYLRYSNLNQSINHSLTHSLSPHHITSLYSHSHPAGACPALTAHAQSKSITSDYHINKSRTRPSVQQSLLLTHSLT</sequence>
<keyword evidence="3" id="KW-1185">Reference proteome</keyword>
<evidence type="ECO:0000256" key="1">
    <source>
        <dbReference type="SAM" id="MobiDB-lite"/>
    </source>
</evidence>
<dbReference type="AlphaFoldDB" id="A0A3N4JUF5"/>
<accession>A0A3N4JUF5</accession>
<feature type="compositionally biased region" description="Polar residues" evidence="1">
    <location>
        <begin position="67"/>
        <end position="81"/>
    </location>
</feature>
<dbReference type="Proteomes" id="UP000276215">
    <property type="component" value="Unassembled WGS sequence"/>
</dbReference>
<evidence type="ECO:0000313" key="3">
    <source>
        <dbReference type="Proteomes" id="UP000276215"/>
    </source>
</evidence>
<name>A0A3N4JUF5_9PEZI</name>
<feature type="region of interest" description="Disordered" evidence="1">
    <location>
        <begin position="61"/>
        <end position="81"/>
    </location>
</feature>
<evidence type="ECO:0000313" key="2">
    <source>
        <dbReference type="EMBL" id="RPA97334.1"/>
    </source>
</evidence>
<reference evidence="2 3" key="1">
    <citation type="journal article" date="2018" name="Nat. Ecol. Evol.">
        <title>Pezizomycetes genomes reveal the molecular basis of ectomycorrhizal truffle lifestyle.</title>
        <authorList>
            <person name="Murat C."/>
            <person name="Payen T."/>
            <person name="Noel B."/>
            <person name="Kuo A."/>
            <person name="Morin E."/>
            <person name="Chen J."/>
            <person name="Kohler A."/>
            <person name="Krizsan K."/>
            <person name="Balestrini R."/>
            <person name="Da Silva C."/>
            <person name="Montanini B."/>
            <person name="Hainaut M."/>
            <person name="Levati E."/>
            <person name="Barry K.W."/>
            <person name="Belfiori B."/>
            <person name="Cichocki N."/>
            <person name="Clum A."/>
            <person name="Dockter R.B."/>
            <person name="Fauchery L."/>
            <person name="Guy J."/>
            <person name="Iotti M."/>
            <person name="Le Tacon F."/>
            <person name="Lindquist E.A."/>
            <person name="Lipzen A."/>
            <person name="Malagnac F."/>
            <person name="Mello A."/>
            <person name="Molinier V."/>
            <person name="Miyauchi S."/>
            <person name="Poulain J."/>
            <person name="Riccioni C."/>
            <person name="Rubini A."/>
            <person name="Sitrit Y."/>
            <person name="Splivallo R."/>
            <person name="Traeger S."/>
            <person name="Wang M."/>
            <person name="Zifcakova L."/>
            <person name="Wipf D."/>
            <person name="Zambonelli A."/>
            <person name="Paolocci F."/>
            <person name="Nowrousian M."/>
            <person name="Ottonello S."/>
            <person name="Baldrian P."/>
            <person name="Spatafora J.W."/>
            <person name="Henrissat B."/>
            <person name="Nagy L.G."/>
            <person name="Aury J.M."/>
            <person name="Wincker P."/>
            <person name="Grigoriev I.V."/>
            <person name="Bonfante P."/>
            <person name="Martin F.M."/>
        </authorList>
    </citation>
    <scope>NUCLEOTIDE SEQUENCE [LARGE SCALE GENOMIC DNA]</scope>
    <source>
        <strain evidence="2 3">120613-1</strain>
    </source>
</reference>
<protein>
    <submittedName>
        <fullName evidence="2">Uncharacterized protein</fullName>
    </submittedName>
</protein>